<dbReference type="InterPro" id="IPR014721">
    <property type="entry name" value="Ribsml_uS5_D2-typ_fold_subgr"/>
</dbReference>
<dbReference type="PANTHER" id="PTHR33992">
    <property type="entry name" value="RIBONUCLEASE P PROTEIN COMPONENT"/>
    <property type="match status" value="1"/>
</dbReference>
<reference evidence="10" key="1">
    <citation type="submission" date="2017-06" db="EMBL/GenBank/DDBJ databases">
        <authorList>
            <person name="Varghese N."/>
            <person name="Submissions S."/>
        </authorList>
    </citation>
    <scope>NUCLEOTIDE SEQUENCE [LARGE SCALE GENOMIC DNA]</scope>
    <source>
        <strain evidence="10">Ca-68</strain>
    </source>
</reference>
<keyword evidence="5 7" id="KW-0378">Hydrolase</keyword>
<dbReference type="EC" id="3.1.26.5" evidence="7 8"/>
<evidence type="ECO:0000256" key="3">
    <source>
        <dbReference type="ARBA" id="ARBA00022722"/>
    </source>
</evidence>
<name>A0A238ZET2_9PROT</name>
<evidence type="ECO:0000256" key="7">
    <source>
        <dbReference type="HAMAP-Rule" id="MF_00227"/>
    </source>
</evidence>
<evidence type="ECO:0000256" key="5">
    <source>
        <dbReference type="ARBA" id="ARBA00022801"/>
    </source>
</evidence>
<dbReference type="Proteomes" id="UP000198305">
    <property type="component" value="Unassembled WGS sequence"/>
</dbReference>
<dbReference type="GO" id="GO:0042781">
    <property type="term" value="F:3'-tRNA processing endoribonuclease activity"/>
    <property type="evidence" value="ECO:0007669"/>
    <property type="project" value="TreeGrafter"/>
</dbReference>
<dbReference type="InterPro" id="IPR000100">
    <property type="entry name" value="RNase_P"/>
</dbReference>
<dbReference type="GO" id="GO:0004526">
    <property type="term" value="F:ribonuclease P activity"/>
    <property type="evidence" value="ECO:0007669"/>
    <property type="project" value="UniProtKB-UniRule"/>
</dbReference>
<comment type="function">
    <text evidence="1 7">RNaseP catalyzes the removal of the 5'-leader sequence from pre-tRNA to produce the mature 5'-terminus. It can also cleave other RNA substrates such as 4.5S RNA. The protein component plays an auxiliary but essential role in vivo by binding to the 5'-leader sequence and broadening the substrate specificity of the ribozyme.</text>
</comment>
<comment type="subunit">
    <text evidence="7">Consists of a catalytic RNA component (M1 or rnpB) and a protein subunit.</text>
</comment>
<dbReference type="GO" id="GO:0001682">
    <property type="term" value="P:tRNA 5'-leader removal"/>
    <property type="evidence" value="ECO:0007669"/>
    <property type="project" value="UniProtKB-UniRule"/>
</dbReference>
<dbReference type="PROSITE" id="PS00648">
    <property type="entry name" value="RIBONUCLEASE_P"/>
    <property type="match status" value="1"/>
</dbReference>
<dbReference type="InterPro" id="IPR020539">
    <property type="entry name" value="RNase_P_CS"/>
</dbReference>
<dbReference type="HAMAP" id="MF_00227">
    <property type="entry name" value="RNase_P"/>
    <property type="match status" value="1"/>
</dbReference>
<gene>
    <name evidence="7" type="primary">rnpA</name>
    <name evidence="9" type="ORF">SAMN05192560_1225</name>
</gene>
<comment type="catalytic activity">
    <reaction evidence="7">
        <text>Endonucleolytic cleavage of RNA, removing 5'-extranucleotides from tRNA precursor.</text>
        <dbReference type="EC" id="3.1.26.5"/>
    </reaction>
</comment>
<evidence type="ECO:0000256" key="6">
    <source>
        <dbReference type="ARBA" id="ARBA00022884"/>
    </source>
</evidence>
<evidence type="ECO:0000313" key="9">
    <source>
        <dbReference type="EMBL" id="SNR81174.1"/>
    </source>
</evidence>
<dbReference type="NCBIfam" id="TIGR00188">
    <property type="entry name" value="rnpA"/>
    <property type="match status" value="1"/>
</dbReference>
<dbReference type="EMBL" id="FZOA01000004">
    <property type="protein sequence ID" value="SNR81174.1"/>
    <property type="molecule type" value="Genomic_DNA"/>
</dbReference>
<dbReference type="Gene3D" id="3.30.230.10">
    <property type="match status" value="1"/>
</dbReference>
<keyword evidence="6 7" id="KW-0694">RNA-binding</keyword>
<evidence type="ECO:0000256" key="1">
    <source>
        <dbReference type="ARBA" id="ARBA00002663"/>
    </source>
</evidence>
<accession>A0A238ZET2</accession>
<evidence type="ECO:0000256" key="2">
    <source>
        <dbReference type="ARBA" id="ARBA00022694"/>
    </source>
</evidence>
<dbReference type="PANTHER" id="PTHR33992:SF1">
    <property type="entry name" value="RIBONUCLEASE P PROTEIN COMPONENT"/>
    <property type="match status" value="1"/>
</dbReference>
<protein>
    <recommendedName>
        <fullName evidence="7 8">Ribonuclease P protein component</fullName>
        <shortName evidence="7">RNase P protein</shortName>
        <shortName evidence="7">RNaseP protein</shortName>
        <ecNumber evidence="7 8">3.1.26.5</ecNumber>
    </recommendedName>
    <alternativeName>
        <fullName evidence="7">Protein C5</fullName>
    </alternativeName>
</protein>
<keyword evidence="10" id="KW-1185">Reference proteome</keyword>
<sequence>MVLPSYAFKRRAKLLKTDEFSSVFNFRKRVSGRYLVLHYRYNALDYARLGLVVSKKMARRAVDRNYMKRVLREKFRLNQHVLAGLDIVARPGILFSHAQFTEIEHEFAELVVKLQRKLVSQLDAK</sequence>
<dbReference type="GO" id="GO:0000049">
    <property type="term" value="F:tRNA binding"/>
    <property type="evidence" value="ECO:0007669"/>
    <property type="project" value="UniProtKB-UniRule"/>
</dbReference>
<evidence type="ECO:0000256" key="8">
    <source>
        <dbReference type="NCBIfam" id="TIGR00188"/>
    </source>
</evidence>
<dbReference type="Pfam" id="PF00825">
    <property type="entry name" value="Ribonuclease_P"/>
    <property type="match status" value="1"/>
</dbReference>
<evidence type="ECO:0000313" key="10">
    <source>
        <dbReference type="Proteomes" id="UP000198305"/>
    </source>
</evidence>
<evidence type="ECO:0000256" key="4">
    <source>
        <dbReference type="ARBA" id="ARBA00022759"/>
    </source>
</evidence>
<keyword evidence="2 7" id="KW-0819">tRNA processing</keyword>
<dbReference type="SUPFAM" id="SSF54211">
    <property type="entry name" value="Ribosomal protein S5 domain 2-like"/>
    <property type="match status" value="1"/>
</dbReference>
<keyword evidence="4 7" id="KW-0255">Endonuclease</keyword>
<dbReference type="GO" id="GO:0030677">
    <property type="term" value="C:ribonuclease P complex"/>
    <property type="evidence" value="ECO:0007669"/>
    <property type="project" value="TreeGrafter"/>
</dbReference>
<dbReference type="AlphaFoldDB" id="A0A238ZET2"/>
<dbReference type="InterPro" id="IPR020568">
    <property type="entry name" value="Ribosomal_Su5_D2-typ_SF"/>
</dbReference>
<proteinExistence type="inferred from homology"/>
<organism evidence="9 10">
    <name type="scientific">Methylobacillus rhizosphaerae</name>
    <dbReference type="NCBI Taxonomy" id="551994"/>
    <lineage>
        <taxon>Bacteria</taxon>
        <taxon>Pseudomonadati</taxon>
        <taxon>Pseudomonadota</taxon>
        <taxon>Betaproteobacteria</taxon>
        <taxon>Nitrosomonadales</taxon>
        <taxon>Methylophilaceae</taxon>
        <taxon>Methylobacillus</taxon>
    </lineage>
</organism>
<dbReference type="RefSeq" id="WP_179212085.1">
    <property type="nucleotide sequence ID" value="NZ_FZOA01000004.1"/>
</dbReference>
<keyword evidence="3 7" id="KW-0540">Nuclease</keyword>
<comment type="similarity">
    <text evidence="7">Belongs to the RnpA family.</text>
</comment>